<gene>
    <name evidence="2" type="primary">48</name>
    <name evidence="2" type="ORF">SEA_MAGUCO_48</name>
</gene>
<protein>
    <submittedName>
        <fullName evidence="2">Uncharacterized protein</fullName>
    </submittedName>
</protein>
<dbReference type="EMBL" id="OQ709203">
    <property type="protein sequence ID" value="WGH20340.1"/>
    <property type="molecule type" value="Genomic_DNA"/>
</dbReference>
<organism evidence="2 3">
    <name type="scientific">Arthrobacter phage MaGuCo</name>
    <dbReference type="NCBI Taxonomy" id="3038363"/>
    <lineage>
        <taxon>Viruses</taxon>
        <taxon>Duplodnaviria</taxon>
        <taxon>Heunggongvirae</taxon>
        <taxon>Uroviricota</taxon>
        <taxon>Caudoviricetes</taxon>
        <taxon>Casidaviridae</taxon>
        <taxon>Liebevirus</taxon>
        <taxon>Liebevirus maguco</taxon>
    </lineage>
</organism>
<feature type="compositionally biased region" description="Acidic residues" evidence="1">
    <location>
        <begin position="89"/>
        <end position="100"/>
    </location>
</feature>
<reference evidence="2 3" key="1">
    <citation type="submission" date="2023-03" db="EMBL/GenBank/DDBJ databases">
        <authorList>
            <person name="Jones P.T."/>
            <person name="Zarakotas T.R."/>
            <person name="Pitt R.A."/>
            <person name="Hinrichsen E.D."/>
            <person name="Woods I.A."/>
            <person name="Gubitose M.G."/>
            <person name="Lord C.E."/>
            <person name="Wilkes B.M."/>
            <person name="Diggins A.E."/>
            <person name="Parsons M.T."/>
            <person name="Kearns B.S."/>
            <person name="Garlena R.A."/>
            <person name="Russell D.A."/>
            <person name="Jacobs-Sera D."/>
            <person name="Hatfull G.F."/>
        </authorList>
    </citation>
    <scope>NUCLEOTIDE SEQUENCE [LARGE SCALE GENOMIC DNA]</scope>
</reference>
<feature type="compositionally biased region" description="Pro residues" evidence="1">
    <location>
        <begin position="57"/>
        <end position="72"/>
    </location>
</feature>
<sequence>MATDTDFRQQAIAALDKSRAYAPNTPARLALLSEATVLALLALDTPPAPTVAQVFPDAPPADEPGDDAPPAPAKRSRKRKAPAAKPDADDAEADDAGADQ</sequence>
<evidence type="ECO:0000256" key="1">
    <source>
        <dbReference type="SAM" id="MobiDB-lite"/>
    </source>
</evidence>
<feature type="region of interest" description="Disordered" evidence="1">
    <location>
        <begin position="49"/>
        <end position="100"/>
    </location>
</feature>
<keyword evidence="3" id="KW-1185">Reference proteome</keyword>
<accession>A0AAF0GH07</accession>
<name>A0AAF0GH07_9CAUD</name>
<proteinExistence type="predicted"/>
<evidence type="ECO:0000313" key="2">
    <source>
        <dbReference type="EMBL" id="WGH20340.1"/>
    </source>
</evidence>
<dbReference type="Proteomes" id="UP001241023">
    <property type="component" value="Segment"/>
</dbReference>
<evidence type="ECO:0000313" key="3">
    <source>
        <dbReference type="Proteomes" id="UP001241023"/>
    </source>
</evidence>